<dbReference type="InterPro" id="IPR036397">
    <property type="entry name" value="RNaseH_sf"/>
</dbReference>
<name>A0ABY6JVS6_9ARAC</name>
<dbReference type="InterPro" id="IPR041588">
    <property type="entry name" value="Integrase_H2C2"/>
</dbReference>
<dbReference type="PANTHER" id="PTHR37984">
    <property type="entry name" value="PROTEIN CBG26694"/>
    <property type="match status" value="1"/>
</dbReference>
<dbReference type="PANTHER" id="PTHR37984:SF9">
    <property type="entry name" value="INTEGRASE CATALYTIC DOMAIN-CONTAINING PROTEIN"/>
    <property type="match status" value="1"/>
</dbReference>
<dbReference type="InterPro" id="IPR012337">
    <property type="entry name" value="RNaseH-like_sf"/>
</dbReference>
<feature type="compositionally biased region" description="Basic and acidic residues" evidence="2">
    <location>
        <begin position="387"/>
        <end position="404"/>
    </location>
</feature>
<evidence type="ECO:0000259" key="3">
    <source>
        <dbReference type="PROSITE" id="PS50994"/>
    </source>
</evidence>
<dbReference type="EMBL" id="CP092863">
    <property type="protein sequence ID" value="UYV60634.1"/>
    <property type="molecule type" value="Genomic_DNA"/>
</dbReference>
<feature type="non-terminal residue" evidence="4">
    <location>
        <position position="2858"/>
    </location>
</feature>
<gene>
    <name evidence="4" type="ORF">LAZ67_1001728</name>
</gene>
<proteinExistence type="predicted"/>
<accession>A0ABY6JVS6</accession>
<feature type="compositionally biased region" description="Basic residues" evidence="2">
    <location>
        <begin position="1867"/>
        <end position="1880"/>
    </location>
</feature>
<reference evidence="4 5" key="1">
    <citation type="submission" date="2022-01" db="EMBL/GenBank/DDBJ databases">
        <title>A chromosomal length assembly of Cordylochernes scorpioides.</title>
        <authorList>
            <person name="Zeh D."/>
            <person name="Zeh J."/>
        </authorList>
    </citation>
    <scope>NUCLEOTIDE SEQUENCE [LARGE SCALE GENOMIC DNA]</scope>
    <source>
        <strain evidence="4">IN4F17</strain>
        <tissue evidence="4">Whole Body</tissue>
    </source>
</reference>
<feature type="region of interest" description="Disordered" evidence="2">
    <location>
        <begin position="774"/>
        <end position="793"/>
    </location>
</feature>
<feature type="domain" description="Integrase catalytic" evidence="3">
    <location>
        <begin position="2577"/>
        <end position="2742"/>
    </location>
</feature>
<dbReference type="InterPro" id="IPR050951">
    <property type="entry name" value="Retrovirus_Pol_polyprotein"/>
</dbReference>
<feature type="compositionally biased region" description="Polar residues" evidence="2">
    <location>
        <begin position="1841"/>
        <end position="1853"/>
    </location>
</feature>
<feature type="region of interest" description="Disordered" evidence="2">
    <location>
        <begin position="387"/>
        <end position="408"/>
    </location>
</feature>
<dbReference type="PROSITE" id="PS50994">
    <property type="entry name" value="INTEGRASE"/>
    <property type="match status" value="2"/>
</dbReference>
<evidence type="ECO:0000313" key="4">
    <source>
        <dbReference type="EMBL" id="UYV60634.1"/>
    </source>
</evidence>
<protein>
    <recommendedName>
        <fullName evidence="1">RNA-directed DNA polymerase</fullName>
        <ecNumber evidence="1">2.7.7.49</ecNumber>
    </recommendedName>
</protein>
<feature type="domain" description="Integrase catalytic" evidence="3">
    <location>
        <begin position="2289"/>
        <end position="2454"/>
    </location>
</feature>
<sequence>MKKNLKFRTLLRSSATKNIREIEAEMETESPSRETIGIKYEVLETIENQLRDANVQVMNLLLEDEAISSPDLEKEQDMVVQYEESFVRTKRRVAKYLQVRETGQQGRDTLDPARSAQEGMSSCKLPKMALPVFDGTCLEWMGWWSRFEMIHESAVLSEVEKFQYLVQSMKVGTRADRLVKSYPLTTENYPKTLTLEGLYDQVESHLRALESLGVTTQQNASFLYPLVESSLPEDLLRIWQRSALAGYGGDELELPITIDQRLERLLEFLRREVKGDQRLEYMKEGFGESSQRRNYGQHIARMHAAQITEAKGRVTPLCLRCKGNHWIQDCAGWRSMTVTKRRDEIRKFNACFRCLRVGHVIATCRTQFRCSHCKGFHHTVLHLPRRVSMEDQDQRERQNTEEPRISPGEQEIALSGMHVRTAIPTALLATARVRLVGPRGVGVTVRALLDQGSQSSFVHRDLLHHLTIPVHKVNAQIYGINDTKGEHVKQMVSCSVASLTESGWTMPIRALVVGRMTGILPGRDLRIPVPSSWKTLPLADPQFETSGRVDVILGADVYGSLLLPEVKYDEKTQLCAQKTRLGWIVSGKLPGEGEVGPHRVYNIRVNYEENLDNVLRQLGEVEEVPLRHAKLDTDEFCEELYKTRSMAKMERHEKRSRTPASRTGEKISEYFMSKEEYTTGRVKLTKSKDGCGSERVNGKADKLCPASAMVKVTERKPCPDSSVLKRPEESTCPDCSKVKGSMCPHCAKMKEIGMLTCQDSAKVKAELCPDSSRVEVDREEPSPELWPKMPKDRKGWKRFPDVKPKDYDRLEEKESDRRILSIDELAEELMESYKEFPPVHVKVDKCGNLDEHWLRRKIREDLCQVPPKIPPYIRMSDSTKLKVEKLREMACFLKSTNVLGDLQTGVVNLDMVEELLKSRPKCENRESVLDIYENLDLEQRTLDIVQESNFENPNCEEKMADSKLVQSHVEICRGDEEPDDRSMSISRYVAQHVPTASCCGYLQNGREREMQDIYDDAKISKEAAKKEKVEQPHEISLSCQLLQMNGNLNGNPTVGCSESLLDSRTSGVRYTESVCCNDLDTEICPLFEDSIGEELHNLLQPKVKPPHQESLIENLTENDDIPGAIDENHEEDSSILETTFVIEDEEPNEAIGTPRIEISEVSVIAKSEGKDSKEPMVRAEALDKKLCHDDPAHLNMVETDLNRPKEATSGIINVSTESKDKAAPVETVDPSTKDYLQSGEKAKLSRWKLIDSRCLEDFKESENDDEKYSSSAYMEWPEILKKEVLKHEALEKAVKQLRIGFYIARDQMSEIAETLANDGTEWKFNPPGAPHFGGLWEAGIKCFKYHFRRIIGETLLTYEEFLTLIVQIEACLNSRPLGPISGDPNDLAVLTPAHFLLTSPSCCVPEEDLLSAQLLPRWKMVQKMVQHLWRQWSADYIHNLQQRHKWRTPRPNVATGSLVLVREEHVPPAKWIMGRVVEIHPGKDGLVRVVSIRTKAGLLKRPLVKLALLPVPHSFAMTSGVPLSGIVLKRYADLVIQEIEDMFLANEIQMNYPPEDAAFPTDTVYMVEGPFLVKPLLLLLSCPKKSLRCLHASPSQQQQYPLSWVCKAAALGLCQISARLRPLLAMRISFWLPLPIHLPFHNPRSQHGQESIVECSSSPMFPVGDLEISEFGSPYSHYHSPCLVFLKIIYLDESIPENVKARWNSFQDEIGELKKLKILRCIMTDQTGPTFSFTVLVMPQDWHIQRSAIRDQKPATKGWRCKKTTTYVSPRDAAERDLGCTGDCEFEGLHEQLIRDRIVVGVRDKALSERMQLDSELTLEKAVKMVRQQEAVRQQQVDLQRPSTSQKVNQVKFNSKKQSPKQQQQPSRKKEKSAKTRSRCPKCGGFTHREGQACRAEGQKCNLCSKTGHFANCCPDKQAKTAEVKAVSELDEEIGFLLEVSAVEDSSNLDDDEGECRRRWTAEIQVNGEKVKFKLDSQADVTCVPLCLFKKIMGQQRLVKSDINLRAAEFSELQTVGMFISTLRNGNYEIKEKIYVIRRLSEPLLSRRACELMNLARRIEVVATRINPIKEFPEVFEGLGQIGNPYEIKLKPGAKTYALHTHRRVTIPLMEELKTRLDIPGKELLDADALSRQPLLTTEGGEDERPTSAHINAVLSSITDKDEMLTKIFEAQQEDTTLKAVVNYLEQGWPDNNKMSQALLSYWHVKDELGVQNGLLIRSCRLVIPASMKLEILNKLHAGHFGITKTRLRARETVWWPGISEEIAETVRKCSVCIQEAVSKHEPLIPTNFPTRPWQKIGMDLFKFENKWYLVVIDYYSRFPEVVQLDRLTANVVVRGCKSIFARHGIPETVVSDNGTQFGAAREFANFARQYGFTHVTSSPRFPQSNGMAEAGVKIAKMILKKNLDPSLGLLEYRSTPLENGYSPAELLMGRKLRTTLPIAPENLNPKLVDSQTLKRKEGRRRKDMKSRYDRRYGATDMEELSEGDTVWITDMRTWGIVKQKASTPSLKKGDVLRSCKKTSTYVSPRDAAERDLGCTVYFSRIITILRSEEIAETVRKCSVCIQEAVSKHEPLIPTNFPTRPWQKIGMDLFKFENKWYLVVIDYYSRFPEVVQLDRLTANVVVRGCKSIFARHGIPETVVSDNGTQFGAAREFANFARQYGFTHVTSSPRFPQSNGMAEAGVKIAKMILKKNLDPSLGLLEYRSTPLENGYSPAELLMGRKLRTTLPIAPENLNPKLVDSQTLKRKEGRRRKDMKSRYDRRYGATDMEELSEGDTVWITDMRTWGIVKQKASTPRSYLVDTPVGTLRRNRFHLRKGVTVQYPADPSTPTFSGEELVENEKTPVVDYPSNDSEDGQIRTR</sequence>
<dbReference type="Gene3D" id="3.30.420.10">
    <property type="entry name" value="Ribonuclease H-like superfamily/Ribonuclease H"/>
    <property type="match status" value="3"/>
</dbReference>
<dbReference type="InterPro" id="IPR040676">
    <property type="entry name" value="DUF5641"/>
</dbReference>
<dbReference type="InterPro" id="IPR005312">
    <property type="entry name" value="DUF1759"/>
</dbReference>
<dbReference type="InterPro" id="IPR001584">
    <property type="entry name" value="Integrase_cat-core"/>
</dbReference>
<dbReference type="Gene3D" id="1.10.340.70">
    <property type="match status" value="1"/>
</dbReference>
<feature type="region of interest" description="Disordered" evidence="2">
    <location>
        <begin position="2821"/>
        <end position="2858"/>
    </location>
</feature>
<feature type="region of interest" description="Disordered" evidence="2">
    <location>
        <begin position="1834"/>
        <end position="1880"/>
    </location>
</feature>
<evidence type="ECO:0000256" key="1">
    <source>
        <dbReference type="ARBA" id="ARBA00012493"/>
    </source>
</evidence>
<dbReference type="Pfam" id="PF18701">
    <property type="entry name" value="DUF5641"/>
    <property type="match status" value="1"/>
</dbReference>
<dbReference type="Proteomes" id="UP001235939">
    <property type="component" value="Chromosome 01"/>
</dbReference>
<evidence type="ECO:0000313" key="5">
    <source>
        <dbReference type="Proteomes" id="UP001235939"/>
    </source>
</evidence>
<dbReference type="Pfam" id="PF17921">
    <property type="entry name" value="Integrase_H2C2"/>
    <property type="match status" value="1"/>
</dbReference>
<dbReference type="InterPro" id="IPR001878">
    <property type="entry name" value="Znf_CCHC"/>
</dbReference>
<dbReference type="SUPFAM" id="SSF53098">
    <property type="entry name" value="Ribonuclease H-like"/>
    <property type="match status" value="2"/>
</dbReference>
<dbReference type="EC" id="2.7.7.49" evidence="1"/>
<evidence type="ECO:0000256" key="2">
    <source>
        <dbReference type="SAM" id="MobiDB-lite"/>
    </source>
</evidence>
<dbReference type="Pfam" id="PF03564">
    <property type="entry name" value="DUF1759"/>
    <property type="match status" value="1"/>
</dbReference>
<dbReference type="SMART" id="SM00343">
    <property type="entry name" value="ZnF_C2HC"/>
    <property type="match status" value="3"/>
</dbReference>
<organism evidence="4 5">
    <name type="scientific">Cordylochernes scorpioides</name>
    <dbReference type="NCBI Taxonomy" id="51811"/>
    <lineage>
        <taxon>Eukaryota</taxon>
        <taxon>Metazoa</taxon>
        <taxon>Ecdysozoa</taxon>
        <taxon>Arthropoda</taxon>
        <taxon>Chelicerata</taxon>
        <taxon>Arachnida</taxon>
        <taxon>Pseudoscorpiones</taxon>
        <taxon>Cheliferoidea</taxon>
        <taxon>Chernetidae</taxon>
        <taxon>Cordylochernes</taxon>
    </lineage>
</organism>
<keyword evidence="5" id="KW-1185">Reference proteome</keyword>
<dbReference type="Pfam" id="PF00665">
    <property type="entry name" value="rve"/>
    <property type="match status" value="2"/>
</dbReference>